<comment type="caution">
    <text evidence="6">The sequence shown here is derived from an EMBL/GenBank/DDBJ whole genome shotgun (WGS) entry which is preliminary data.</text>
</comment>
<evidence type="ECO:0000256" key="2">
    <source>
        <dbReference type="ARBA" id="ARBA00023163"/>
    </source>
</evidence>
<dbReference type="Proteomes" id="UP000729402">
    <property type="component" value="Unassembled WGS sequence"/>
</dbReference>
<keyword evidence="7" id="KW-1185">Reference proteome</keyword>
<dbReference type="InterPro" id="IPR055477">
    <property type="entry name" value="DUF7049"/>
</dbReference>
<dbReference type="PANTHER" id="PTHR46665">
    <property type="entry name" value="TRANSCRIPTION FACTOR BHLH041-RELATED-RELATED"/>
    <property type="match status" value="1"/>
</dbReference>
<dbReference type="InterPro" id="IPR044658">
    <property type="entry name" value="bHLH92/bHLH041-like"/>
</dbReference>
<feature type="domain" description="BHLH" evidence="5">
    <location>
        <begin position="233"/>
        <end position="282"/>
    </location>
</feature>
<feature type="region of interest" description="Disordered" evidence="4">
    <location>
        <begin position="211"/>
        <end position="232"/>
    </location>
</feature>
<evidence type="ECO:0000256" key="1">
    <source>
        <dbReference type="ARBA" id="ARBA00023015"/>
    </source>
</evidence>
<evidence type="ECO:0000256" key="4">
    <source>
        <dbReference type="SAM" id="MobiDB-lite"/>
    </source>
</evidence>
<keyword evidence="3" id="KW-0175">Coiled coil</keyword>
<dbReference type="EMBL" id="JAAALK010000288">
    <property type="protein sequence ID" value="KAG8051563.1"/>
    <property type="molecule type" value="Genomic_DNA"/>
</dbReference>
<feature type="region of interest" description="Disordered" evidence="4">
    <location>
        <begin position="156"/>
        <end position="199"/>
    </location>
</feature>
<dbReference type="GO" id="GO:0046983">
    <property type="term" value="F:protein dimerization activity"/>
    <property type="evidence" value="ECO:0007669"/>
    <property type="project" value="InterPro"/>
</dbReference>
<dbReference type="SMART" id="SM00353">
    <property type="entry name" value="HLH"/>
    <property type="match status" value="1"/>
</dbReference>
<feature type="compositionally biased region" description="Low complexity" evidence="4">
    <location>
        <begin position="156"/>
        <end position="171"/>
    </location>
</feature>
<accession>A0A8J5RTT0</accession>
<protein>
    <recommendedName>
        <fullName evidence="5">BHLH domain-containing protein</fullName>
    </recommendedName>
</protein>
<dbReference type="AlphaFoldDB" id="A0A8J5RTT0"/>
<evidence type="ECO:0000313" key="6">
    <source>
        <dbReference type="EMBL" id="KAG8051563.1"/>
    </source>
</evidence>
<reference evidence="6" key="2">
    <citation type="submission" date="2021-02" db="EMBL/GenBank/DDBJ databases">
        <authorList>
            <person name="Kimball J.A."/>
            <person name="Haas M.W."/>
            <person name="Macchietto M."/>
            <person name="Kono T."/>
            <person name="Duquette J."/>
            <person name="Shao M."/>
        </authorList>
    </citation>
    <scope>NUCLEOTIDE SEQUENCE</scope>
    <source>
        <tissue evidence="6">Fresh leaf tissue</tissue>
    </source>
</reference>
<dbReference type="PANTHER" id="PTHR46665:SF4">
    <property type="entry name" value="BASIC HELIX-LOOP-HELIX (BHLH) FAMILY PROTEIN-LIKE"/>
    <property type="match status" value="1"/>
</dbReference>
<dbReference type="Pfam" id="PF00010">
    <property type="entry name" value="HLH"/>
    <property type="match status" value="1"/>
</dbReference>
<evidence type="ECO:0000259" key="5">
    <source>
        <dbReference type="PROSITE" id="PS50888"/>
    </source>
</evidence>
<dbReference type="OrthoDB" id="5778525at2759"/>
<sequence>MDEVWCSLDMAADDIGAGIQQQPAAPDLHDPSFWPAFADGAASFIAVGDNACFGDLMDEDASGFLRGEADHLMLSSTSSLSSRRSLSIDSGGSMSSFSLDVASASAGATAANVILPHPQYPAAAPVAHGLFAGAGGSGDHDDAFMRAMMAVISSSSAASPSSSGSASASSPTPFGPDSVPQPAGPDIAPPPHQTRVGNGGHVMVKSSRLAVPPEKDDGAGRGGQQQAAACGNSTQLYHMMSERKRREKLNDSFHTLRSLLPPCSKKDKTTVLINATKYLKTLETEISELEEKNSKLEKHIDGGGSDAMRARRAQQRAKVQISKEAVSQQQQLVNLTVMVMVECDVVELVLHILECLKWMKEISVLSVDADTYSPQVLLKAIASIKLQIMGGEWNESSFHEAMTKAVNDATLSCGPLALTA</sequence>
<evidence type="ECO:0000256" key="3">
    <source>
        <dbReference type="SAM" id="Coils"/>
    </source>
</evidence>
<keyword evidence="1" id="KW-0805">Transcription regulation</keyword>
<proteinExistence type="predicted"/>
<dbReference type="Pfam" id="PF23132">
    <property type="entry name" value="DUF7049"/>
    <property type="match status" value="1"/>
</dbReference>
<dbReference type="InterPro" id="IPR011598">
    <property type="entry name" value="bHLH_dom"/>
</dbReference>
<reference evidence="6" key="1">
    <citation type="journal article" date="2021" name="bioRxiv">
        <title>Whole Genome Assembly and Annotation of Northern Wild Rice, Zizania palustris L., Supports a Whole Genome Duplication in the Zizania Genus.</title>
        <authorList>
            <person name="Haas M."/>
            <person name="Kono T."/>
            <person name="Macchietto M."/>
            <person name="Millas R."/>
            <person name="McGilp L."/>
            <person name="Shao M."/>
            <person name="Duquette J."/>
            <person name="Hirsch C.N."/>
            <person name="Kimball J."/>
        </authorList>
    </citation>
    <scope>NUCLEOTIDE SEQUENCE</scope>
    <source>
        <tissue evidence="6">Fresh leaf tissue</tissue>
    </source>
</reference>
<feature type="coiled-coil region" evidence="3">
    <location>
        <begin position="272"/>
        <end position="299"/>
    </location>
</feature>
<gene>
    <name evidence="6" type="ORF">GUJ93_ZPchr0001g30684</name>
</gene>
<organism evidence="6 7">
    <name type="scientific">Zizania palustris</name>
    <name type="common">Northern wild rice</name>
    <dbReference type="NCBI Taxonomy" id="103762"/>
    <lineage>
        <taxon>Eukaryota</taxon>
        <taxon>Viridiplantae</taxon>
        <taxon>Streptophyta</taxon>
        <taxon>Embryophyta</taxon>
        <taxon>Tracheophyta</taxon>
        <taxon>Spermatophyta</taxon>
        <taxon>Magnoliopsida</taxon>
        <taxon>Liliopsida</taxon>
        <taxon>Poales</taxon>
        <taxon>Poaceae</taxon>
        <taxon>BOP clade</taxon>
        <taxon>Oryzoideae</taxon>
        <taxon>Oryzeae</taxon>
        <taxon>Zizaniinae</taxon>
        <taxon>Zizania</taxon>
    </lineage>
</organism>
<keyword evidence="2" id="KW-0804">Transcription</keyword>
<evidence type="ECO:0000313" key="7">
    <source>
        <dbReference type="Proteomes" id="UP000729402"/>
    </source>
</evidence>
<name>A0A8J5RTT0_ZIZPA</name>
<dbReference type="PROSITE" id="PS50888">
    <property type="entry name" value="BHLH"/>
    <property type="match status" value="1"/>
</dbReference>